<dbReference type="RefSeq" id="XP_066628865.1">
    <property type="nucleotide sequence ID" value="XM_066780919.1"/>
</dbReference>
<organism evidence="3 4">
    <name type="scientific">Diplodia seriata</name>
    <dbReference type="NCBI Taxonomy" id="420778"/>
    <lineage>
        <taxon>Eukaryota</taxon>
        <taxon>Fungi</taxon>
        <taxon>Dikarya</taxon>
        <taxon>Ascomycota</taxon>
        <taxon>Pezizomycotina</taxon>
        <taxon>Dothideomycetes</taxon>
        <taxon>Dothideomycetes incertae sedis</taxon>
        <taxon>Botryosphaeriales</taxon>
        <taxon>Botryosphaeriaceae</taxon>
        <taxon>Diplodia</taxon>
    </lineage>
</organism>
<protein>
    <submittedName>
        <fullName evidence="3">Uncharacterized protein</fullName>
    </submittedName>
</protein>
<sequence length="820" mass="88285">MSPDGDSMNNSNTITQATPTRPVHGTATATARRTNFFDPDSSDDELEEELTTADELAFSQRHSPASSVAIEGNKDDGEYDSRGRSLSRYSPATSLSPTTTTTTTTHGATAANGDIYHRKNTFYLGVRPEEYAFVCGTRPASSTVPDDDDYYHTDSRRPASPPPQNPGRGTFLDDGYSKYDVAGVAAAAEAPQAQQQQRQRQTLRVEGVSPKHVPFGAPDLAVAARRVLSERGKKKTVRERGRFVKVKACSSVLPYSASEYEEGSMVEGYGGSGISKHGAASYGLGVSGTARGDDSSPQLRGGKDVIVEKVVDGFEKGGDDEVAETQSLQEKTDNNILGVHAITLQALLRNEEGLQASASSVRRRSASSEFNRREFLKLQSKSQQPHDSATSLPPPVPEIPPMAQIQQPKRVSLVPPPIDTSRSLRTKSEGKVKTPYPFHHHRKVPKTLGSPGLPPPTQDAILTLSIRRRRNVLSSRVARVTLPAELLEGNHSAGHGFGDDIAPNELPPPPFDDAAFFKQLRIEYARLAGRWWRCFSARSLRRITIGHTSAWSATESCLGPADCDGGRCCPAARAAHGGNGFHQHHHQQQQGCSAATPSGIYHVRSPRYLASQGLKDTFSEENLLAHFRKPRLGRSRFAWVLWASRLAGLHEQQQPDLFSNWRGAAQRRQQKEVPSAWRDRELPPTPAGAAAAGHTPSTASTAFAAASSDDDNAKDDIFFVQAELGVAGSGGGGIEPGHSIATLEFVEGWSVARILTAVLLVLLLAAAGIVLWTLFGTGAQVDGFRGGGARVGTAVLIGGGVLFFGWTLVLAWMGVSWCVV</sequence>
<keyword evidence="2" id="KW-0472">Membrane</keyword>
<evidence type="ECO:0000313" key="4">
    <source>
        <dbReference type="Proteomes" id="UP001430584"/>
    </source>
</evidence>
<keyword evidence="2" id="KW-0812">Transmembrane</keyword>
<feature type="region of interest" description="Disordered" evidence="1">
    <location>
        <begin position="377"/>
        <end position="456"/>
    </location>
</feature>
<feature type="compositionally biased region" description="Polar residues" evidence="1">
    <location>
        <begin position="87"/>
        <end position="97"/>
    </location>
</feature>
<feature type="compositionally biased region" description="Basic and acidic residues" evidence="1">
    <location>
        <begin position="72"/>
        <end position="83"/>
    </location>
</feature>
<feature type="transmembrane region" description="Helical" evidence="2">
    <location>
        <begin position="791"/>
        <end position="815"/>
    </location>
</feature>
<dbReference type="EMBL" id="JAJVCZ030000010">
    <property type="protein sequence ID" value="KAL0254994.1"/>
    <property type="molecule type" value="Genomic_DNA"/>
</dbReference>
<reference evidence="3 4" key="1">
    <citation type="submission" date="2024-02" db="EMBL/GenBank/DDBJ databases">
        <title>De novo assembly and annotation of 12 fungi associated with fruit tree decline syndrome in Ontario, Canada.</title>
        <authorList>
            <person name="Sulman M."/>
            <person name="Ellouze W."/>
            <person name="Ilyukhin E."/>
        </authorList>
    </citation>
    <scope>NUCLEOTIDE SEQUENCE [LARGE SCALE GENOMIC DNA]</scope>
    <source>
        <strain evidence="3 4">FDS-637</strain>
    </source>
</reference>
<name>A0ABR3C657_9PEZI</name>
<evidence type="ECO:0000313" key="3">
    <source>
        <dbReference type="EMBL" id="KAL0254994.1"/>
    </source>
</evidence>
<feature type="compositionally biased region" description="Low complexity" evidence="1">
    <location>
        <begin position="187"/>
        <end position="200"/>
    </location>
</feature>
<feature type="compositionally biased region" description="Acidic residues" evidence="1">
    <location>
        <begin position="40"/>
        <end position="52"/>
    </location>
</feature>
<comment type="caution">
    <text evidence="3">The sequence shown here is derived from an EMBL/GenBank/DDBJ whole genome shotgun (WGS) entry which is preliminary data.</text>
</comment>
<accession>A0ABR3C657</accession>
<proteinExistence type="predicted"/>
<feature type="compositionally biased region" description="Polar residues" evidence="1">
    <location>
        <begin position="7"/>
        <end position="19"/>
    </location>
</feature>
<feature type="region of interest" description="Disordered" evidence="1">
    <location>
        <begin position="664"/>
        <end position="695"/>
    </location>
</feature>
<feature type="transmembrane region" description="Helical" evidence="2">
    <location>
        <begin position="754"/>
        <end position="779"/>
    </location>
</feature>
<dbReference type="Proteomes" id="UP001430584">
    <property type="component" value="Unassembled WGS sequence"/>
</dbReference>
<dbReference type="GeneID" id="92013603"/>
<feature type="region of interest" description="Disordered" evidence="1">
    <location>
        <begin position="1"/>
        <end position="108"/>
    </location>
</feature>
<feature type="compositionally biased region" description="Polar residues" evidence="1">
    <location>
        <begin position="379"/>
        <end position="391"/>
    </location>
</feature>
<keyword evidence="4" id="KW-1185">Reference proteome</keyword>
<feature type="region of interest" description="Disordered" evidence="1">
    <location>
        <begin position="187"/>
        <end position="210"/>
    </location>
</feature>
<keyword evidence="2" id="KW-1133">Transmembrane helix</keyword>
<feature type="region of interest" description="Disordered" evidence="1">
    <location>
        <begin position="137"/>
        <end position="173"/>
    </location>
</feature>
<gene>
    <name evidence="3" type="ORF">SLS55_009518</name>
</gene>
<evidence type="ECO:0000256" key="2">
    <source>
        <dbReference type="SAM" id="Phobius"/>
    </source>
</evidence>
<evidence type="ECO:0000256" key="1">
    <source>
        <dbReference type="SAM" id="MobiDB-lite"/>
    </source>
</evidence>